<dbReference type="OrthoDB" id="9809197at2"/>
<feature type="transmembrane region" description="Helical" evidence="7">
    <location>
        <begin position="40"/>
        <end position="60"/>
    </location>
</feature>
<comment type="subcellular location">
    <subcellularLocation>
        <location evidence="1">Membrane</location>
        <topology evidence="1">Single-pass membrane protein</topology>
    </subcellularLocation>
</comment>
<sequence>MRNCLTGFVELLKTMSDVVTKPGSESTAGRRLARRALRTLVLWGAVFAVIALLASCVVFVDETQYVIVERLGTIAAVYDREEDRGLQFKLPWPISTVRTFDRRLQLLDPPGRELFTGDKKNITVDTYVCWRIAPTSAESSTELSDRPVVRFFRALGNVSTAEDRLMSRLQSLLSAEFGRVELTDLLSVENSEAGPQGDSSMESLTERLKSRFEKSEEGATSPRDALGIEIVDVRIKRINLPEANRFAVFERMKSERQKIADRYRSAGLAQNTVIRSQADRQREEILAKADADAQRIRGTGEAEALRILNQAHAQDPEFYRFERTLQSYHKILNERTTLVLSASSALLKLLTEGIPDIQEPQPETKPADPPTETPAAEKNVSQSSATPDTISEKTRAEATK</sequence>
<dbReference type="Gene3D" id="3.30.479.30">
    <property type="entry name" value="Band 7 domain"/>
    <property type="match status" value="1"/>
</dbReference>
<evidence type="ECO:0000256" key="7">
    <source>
        <dbReference type="SAM" id="Phobius"/>
    </source>
</evidence>
<feature type="compositionally biased region" description="Polar residues" evidence="6">
    <location>
        <begin position="379"/>
        <end position="389"/>
    </location>
</feature>
<dbReference type="GO" id="GO:0008233">
    <property type="term" value="F:peptidase activity"/>
    <property type="evidence" value="ECO:0007669"/>
    <property type="project" value="UniProtKB-KW"/>
</dbReference>
<dbReference type="GO" id="GO:0016020">
    <property type="term" value="C:membrane"/>
    <property type="evidence" value="ECO:0007669"/>
    <property type="project" value="UniProtKB-SubCell"/>
</dbReference>
<comment type="caution">
    <text evidence="9">The sequence shown here is derived from an EMBL/GenBank/DDBJ whole genome shotgun (WGS) entry which is preliminary data.</text>
</comment>
<evidence type="ECO:0000256" key="6">
    <source>
        <dbReference type="SAM" id="MobiDB-lite"/>
    </source>
</evidence>
<evidence type="ECO:0000256" key="3">
    <source>
        <dbReference type="ARBA" id="ARBA00022692"/>
    </source>
</evidence>
<dbReference type="InterPro" id="IPR001107">
    <property type="entry name" value="Band_7"/>
</dbReference>
<evidence type="ECO:0000313" key="9">
    <source>
        <dbReference type="EMBL" id="TWU11885.1"/>
    </source>
</evidence>
<dbReference type="PANTHER" id="PTHR42911:SF1">
    <property type="entry name" value="MODULATOR OF FTSH PROTEASE HFLC"/>
    <property type="match status" value="1"/>
</dbReference>
<dbReference type="AlphaFoldDB" id="A0A5C6BIN4"/>
<dbReference type="NCBIfam" id="TIGR01932">
    <property type="entry name" value="hflC"/>
    <property type="match status" value="1"/>
</dbReference>
<name>A0A5C6BIN4_9PLAN</name>
<reference evidence="9 10" key="1">
    <citation type="submission" date="2019-02" db="EMBL/GenBank/DDBJ databases">
        <title>Deep-cultivation of Planctomycetes and their phenomic and genomic characterization uncovers novel biology.</title>
        <authorList>
            <person name="Wiegand S."/>
            <person name="Jogler M."/>
            <person name="Boedeker C."/>
            <person name="Pinto D."/>
            <person name="Vollmers J."/>
            <person name="Rivas-Marin E."/>
            <person name="Kohn T."/>
            <person name="Peeters S.H."/>
            <person name="Heuer A."/>
            <person name="Rast P."/>
            <person name="Oberbeckmann S."/>
            <person name="Bunk B."/>
            <person name="Jeske O."/>
            <person name="Meyerdierks A."/>
            <person name="Storesund J.E."/>
            <person name="Kallscheuer N."/>
            <person name="Luecker S."/>
            <person name="Lage O.M."/>
            <person name="Pohl T."/>
            <person name="Merkel B.J."/>
            <person name="Hornburger P."/>
            <person name="Mueller R.-W."/>
            <person name="Bruemmer F."/>
            <person name="Labrenz M."/>
            <person name="Spormann A.M."/>
            <person name="Op Den Camp H."/>
            <person name="Overmann J."/>
            <person name="Amann R."/>
            <person name="Jetten M.S.M."/>
            <person name="Mascher T."/>
            <person name="Medema M.H."/>
            <person name="Devos D.P."/>
            <person name="Kaster A.-K."/>
            <person name="Ovreas L."/>
            <person name="Rohde M."/>
            <person name="Galperin M.Y."/>
            <person name="Jogler C."/>
        </authorList>
    </citation>
    <scope>NUCLEOTIDE SEQUENCE [LARGE SCALE GENOMIC DNA]</scope>
    <source>
        <strain evidence="9 10">CA54</strain>
    </source>
</reference>
<accession>A0A5C6BIN4</accession>
<keyword evidence="4 7" id="KW-1133">Transmembrane helix</keyword>
<dbReference type="Pfam" id="PF01145">
    <property type="entry name" value="Band_7"/>
    <property type="match status" value="1"/>
</dbReference>
<feature type="region of interest" description="Disordered" evidence="6">
    <location>
        <begin position="354"/>
        <end position="400"/>
    </location>
</feature>
<feature type="domain" description="Band 7" evidence="8">
    <location>
        <begin position="55"/>
        <end position="252"/>
    </location>
</feature>
<keyword evidence="9" id="KW-0378">Hydrolase</keyword>
<dbReference type="InterPro" id="IPR036013">
    <property type="entry name" value="Band_7/SPFH_dom_sf"/>
</dbReference>
<gene>
    <name evidence="9" type="primary">hflC_2</name>
    <name evidence="9" type="ORF">CA54_06970</name>
</gene>
<evidence type="ECO:0000256" key="2">
    <source>
        <dbReference type="ARBA" id="ARBA00007862"/>
    </source>
</evidence>
<keyword evidence="5 7" id="KW-0472">Membrane</keyword>
<feature type="compositionally biased region" description="Basic and acidic residues" evidence="6">
    <location>
        <begin position="390"/>
        <end position="400"/>
    </location>
</feature>
<dbReference type="InterPro" id="IPR010200">
    <property type="entry name" value="HflC"/>
</dbReference>
<keyword evidence="3 7" id="KW-0812">Transmembrane</keyword>
<dbReference type="EMBL" id="SJPP01000001">
    <property type="protein sequence ID" value="TWU11885.1"/>
    <property type="molecule type" value="Genomic_DNA"/>
</dbReference>
<comment type="similarity">
    <text evidence="2">Belongs to the band 7/mec-2 family. HflC subfamily.</text>
</comment>
<evidence type="ECO:0000256" key="4">
    <source>
        <dbReference type="ARBA" id="ARBA00022989"/>
    </source>
</evidence>
<evidence type="ECO:0000259" key="8">
    <source>
        <dbReference type="SMART" id="SM00244"/>
    </source>
</evidence>
<dbReference type="CDD" id="cd03405">
    <property type="entry name" value="SPFH_HflC"/>
    <property type="match status" value="1"/>
</dbReference>
<keyword evidence="9" id="KW-0645">Protease</keyword>
<dbReference type="PANTHER" id="PTHR42911">
    <property type="entry name" value="MODULATOR OF FTSH PROTEASE HFLC"/>
    <property type="match status" value="1"/>
</dbReference>
<evidence type="ECO:0000256" key="5">
    <source>
        <dbReference type="ARBA" id="ARBA00023136"/>
    </source>
</evidence>
<dbReference type="SMART" id="SM00244">
    <property type="entry name" value="PHB"/>
    <property type="match status" value="1"/>
</dbReference>
<keyword evidence="10" id="KW-1185">Reference proteome</keyword>
<evidence type="ECO:0000256" key="1">
    <source>
        <dbReference type="ARBA" id="ARBA00004167"/>
    </source>
</evidence>
<dbReference type="GO" id="GO:0006508">
    <property type="term" value="P:proteolysis"/>
    <property type="evidence" value="ECO:0007669"/>
    <property type="project" value="UniProtKB-KW"/>
</dbReference>
<evidence type="ECO:0000313" key="10">
    <source>
        <dbReference type="Proteomes" id="UP000320735"/>
    </source>
</evidence>
<organism evidence="9 10">
    <name type="scientific">Symmachiella macrocystis</name>
    <dbReference type="NCBI Taxonomy" id="2527985"/>
    <lineage>
        <taxon>Bacteria</taxon>
        <taxon>Pseudomonadati</taxon>
        <taxon>Planctomycetota</taxon>
        <taxon>Planctomycetia</taxon>
        <taxon>Planctomycetales</taxon>
        <taxon>Planctomycetaceae</taxon>
        <taxon>Symmachiella</taxon>
    </lineage>
</organism>
<proteinExistence type="inferred from homology"/>
<protein>
    <submittedName>
        <fullName evidence="9">Modulator of FtsH protease HflC</fullName>
    </submittedName>
</protein>
<dbReference type="SUPFAM" id="SSF117892">
    <property type="entry name" value="Band 7/SPFH domain"/>
    <property type="match status" value="1"/>
</dbReference>
<dbReference type="Proteomes" id="UP000320735">
    <property type="component" value="Unassembled WGS sequence"/>
</dbReference>